<reference evidence="6" key="2">
    <citation type="submission" date="2018-04" db="EMBL/GenBank/DDBJ databases">
        <title>Complete genome sequence of Sulfodiicoccus acidiphilus strain HS-1.</title>
        <authorList>
            <person name="Sakai H.D."/>
            <person name="Kurosawa N."/>
        </authorList>
    </citation>
    <scope>NUCLEOTIDE SEQUENCE [LARGE SCALE GENOMIC DNA]</scope>
    <source>
        <strain evidence="6">HS-1</strain>
    </source>
</reference>
<dbReference type="EMBL" id="BMQS01000029">
    <property type="protein sequence ID" value="GGU04502.1"/>
    <property type="molecule type" value="Genomic_DNA"/>
</dbReference>
<dbReference type="GO" id="GO:0016301">
    <property type="term" value="F:kinase activity"/>
    <property type="evidence" value="ECO:0007669"/>
    <property type="project" value="UniProtKB-KW"/>
</dbReference>
<reference evidence="5" key="4">
    <citation type="submission" date="2020-09" db="EMBL/GenBank/DDBJ databases">
        <authorList>
            <person name="Sun Q."/>
            <person name="Ohkuma M."/>
        </authorList>
    </citation>
    <scope>NUCLEOTIDE SEQUENCE</scope>
    <source>
        <strain evidence="5">JCM 31740</strain>
    </source>
</reference>
<dbReference type="SUPFAM" id="SSF54631">
    <property type="entry name" value="CBS-domain pair"/>
    <property type="match status" value="2"/>
</dbReference>
<evidence type="ECO:0000313" key="4">
    <source>
        <dbReference type="EMBL" id="BBD73017.1"/>
    </source>
</evidence>
<gene>
    <name evidence="5" type="ORF">GCM10007116_21370</name>
    <name evidence="4" type="ORF">HS1genome_1406</name>
</gene>
<dbReference type="InterPro" id="IPR000644">
    <property type="entry name" value="CBS_dom"/>
</dbReference>
<dbReference type="RefSeq" id="WP_126450194.1">
    <property type="nucleotide sequence ID" value="NZ_AP018553.1"/>
</dbReference>
<reference evidence="5" key="1">
    <citation type="journal article" date="2014" name="Int. J. Syst. Evol. Microbiol.">
        <title>Complete genome sequence of Corynebacterium casei LMG S-19264T (=DSM 44701T), isolated from a smear-ripened cheese.</title>
        <authorList>
            <consortium name="US DOE Joint Genome Institute (JGI-PGF)"/>
            <person name="Walter F."/>
            <person name="Albersmeier A."/>
            <person name="Kalinowski J."/>
            <person name="Ruckert C."/>
        </authorList>
    </citation>
    <scope>NUCLEOTIDE SEQUENCE</scope>
    <source>
        <strain evidence="5">JCM 31740</strain>
    </source>
</reference>
<dbReference type="Pfam" id="PF00571">
    <property type="entry name" value="CBS"/>
    <property type="match status" value="3"/>
</dbReference>
<dbReference type="InterPro" id="IPR051462">
    <property type="entry name" value="CBS_domain-containing"/>
</dbReference>
<keyword evidence="1" id="KW-0677">Repeat</keyword>
<keyword evidence="4" id="KW-0418">Kinase</keyword>
<dbReference type="AlphaFoldDB" id="A0A348B4B5"/>
<dbReference type="PANTHER" id="PTHR48108">
    <property type="entry name" value="CBS DOMAIN-CONTAINING PROTEIN CBSX2, CHLOROPLASTIC"/>
    <property type="match status" value="1"/>
</dbReference>
<evidence type="ECO:0000313" key="6">
    <source>
        <dbReference type="Proteomes" id="UP000276741"/>
    </source>
</evidence>
<dbReference type="SMART" id="SM00116">
    <property type="entry name" value="CBS"/>
    <property type="match status" value="3"/>
</dbReference>
<dbReference type="Gene3D" id="3.10.580.10">
    <property type="entry name" value="CBS-domain"/>
    <property type="match status" value="2"/>
</dbReference>
<dbReference type="InterPro" id="IPR046342">
    <property type="entry name" value="CBS_dom_sf"/>
</dbReference>
<dbReference type="GeneID" id="38666920"/>
<dbReference type="Proteomes" id="UP000276741">
    <property type="component" value="Chromosome"/>
</dbReference>
<proteinExistence type="predicted"/>
<sequence>MEVNLGSSVREALKGMIDKQEYHAVVLDEGEVVGILSLKDVASRLFIPMEEGVELLEFGNLEVLMETGVASVMTPDPVVAPNEEEAIRLMVERNVGAVPVVSTTYKGTVTEHTVLPRLFQSAVEARSISSRPIIFADEEFTVEEAMELMIKRNIRRLPVGSESNVRALTTLFLILKGVLLDYRPDILYEPVLKFSEEPIFGTTVGEVARKLYQRPAVGAAIVEDGIVTERDLVRLLYNAL</sequence>
<dbReference type="PANTHER" id="PTHR48108:SF26">
    <property type="entry name" value="CBS DOMAIN-CONTAINING PROTEIN DDB_G0289609"/>
    <property type="match status" value="1"/>
</dbReference>
<dbReference type="OrthoDB" id="43333at2157"/>
<dbReference type="Proteomes" id="UP000616143">
    <property type="component" value="Unassembled WGS sequence"/>
</dbReference>
<evidence type="ECO:0000313" key="5">
    <source>
        <dbReference type="EMBL" id="GGU04502.1"/>
    </source>
</evidence>
<feature type="domain" description="CBS" evidence="3">
    <location>
        <begin position="1"/>
        <end position="51"/>
    </location>
</feature>
<keyword evidence="4" id="KW-0808">Transferase</keyword>
<reference evidence="4" key="3">
    <citation type="journal article" date="2019" name="BMC Res. Notes">
        <title>Complete genome sequence of the Sulfodiicoccus acidiphilus strain HS-1T, the first crenarchaeon that lacks polB3, isolated from an acidic hot spring in Ohwaku-dani, Hakone, Japan.</title>
        <authorList>
            <person name="Sakai H.D."/>
            <person name="Kurosawa N."/>
        </authorList>
    </citation>
    <scope>NUCLEOTIDE SEQUENCE</scope>
    <source>
        <strain evidence="4">HS-1</strain>
    </source>
</reference>
<protein>
    <submittedName>
        <fullName evidence="4">Histidine kinase</fullName>
    </submittedName>
</protein>
<name>A0A348B4B5_9CREN</name>
<organism evidence="4 6">
    <name type="scientific">Sulfodiicoccus acidiphilus</name>
    <dbReference type="NCBI Taxonomy" id="1670455"/>
    <lineage>
        <taxon>Archaea</taxon>
        <taxon>Thermoproteota</taxon>
        <taxon>Thermoprotei</taxon>
        <taxon>Sulfolobales</taxon>
        <taxon>Sulfolobaceae</taxon>
        <taxon>Sulfodiicoccus</taxon>
    </lineage>
</organism>
<dbReference type="EMBL" id="AP018553">
    <property type="protein sequence ID" value="BBD73017.1"/>
    <property type="molecule type" value="Genomic_DNA"/>
</dbReference>
<keyword evidence="6" id="KW-1185">Reference proteome</keyword>
<accession>A0A348B4B5</accession>
<evidence type="ECO:0000256" key="1">
    <source>
        <dbReference type="ARBA" id="ARBA00022737"/>
    </source>
</evidence>
<dbReference type="PROSITE" id="PS51371">
    <property type="entry name" value="CBS"/>
    <property type="match status" value="1"/>
</dbReference>
<dbReference type="KEGG" id="sacd:HS1genome_1406"/>
<evidence type="ECO:0000256" key="2">
    <source>
        <dbReference type="PROSITE-ProRule" id="PRU00703"/>
    </source>
</evidence>
<keyword evidence="2" id="KW-0129">CBS domain</keyword>
<evidence type="ECO:0000259" key="3">
    <source>
        <dbReference type="PROSITE" id="PS51371"/>
    </source>
</evidence>